<sequence length="128" mass="14714">MTEENKNLEKELEETEETTVVDENKENAIETEDKIEIEDKVEEVSAELETTESTENTEVKNENSIFMDNLKNVGIMLSISLAAYLILDMVILRILGYKFAKTYIGTGILFVYLLVTIVYPVFKKDKKH</sequence>
<evidence type="ECO:0000256" key="2">
    <source>
        <dbReference type="SAM" id="Phobius"/>
    </source>
</evidence>
<reference evidence="3 4" key="1">
    <citation type="submission" date="2021-06" db="EMBL/GenBank/DDBJ databases">
        <authorList>
            <person name="Sun Q."/>
            <person name="Li D."/>
        </authorList>
    </citation>
    <scope>NUCLEOTIDE SEQUENCE [LARGE SCALE GENOMIC DNA]</scope>
    <source>
        <strain evidence="3 4">MSJ-11</strain>
    </source>
</reference>
<feature type="transmembrane region" description="Helical" evidence="2">
    <location>
        <begin position="73"/>
        <end position="96"/>
    </location>
</feature>
<comment type="caution">
    <text evidence="3">The sequence shown here is derived from an EMBL/GenBank/DDBJ whole genome shotgun (WGS) entry which is preliminary data.</text>
</comment>
<evidence type="ECO:0000313" key="4">
    <source>
        <dbReference type="Proteomes" id="UP000726170"/>
    </source>
</evidence>
<evidence type="ECO:0008006" key="5">
    <source>
        <dbReference type="Google" id="ProtNLM"/>
    </source>
</evidence>
<feature type="transmembrane region" description="Helical" evidence="2">
    <location>
        <begin position="102"/>
        <end position="122"/>
    </location>
</feature>
<keyword evidence="2" id="KW-0812">Transmembrane</keyword>
<feature type="compositionally biased region" description="Basic and acidic residues" evidence="1">
    <location>
        <begin position="1"/>
        <end position="10"/>
    </location>
</feature>
<protein>
    <recommendedName>
        <fullName evidence="5">DNA-binding protein</fullName>
    </recommendedName>
</protein>
<evidence type="ECO:0000256" key="1">
    <source>
        <dbReference type="SAM" id="MobiDB-lite"/>
    </source>
</evidence>
<keyword evidence="2" id="KW-1133">Transmembrane helix</keyword>
<evidence type="ECO:0000313" key="3">
    <source>
        <dbReference type="EMBL" id="MBU5483341.1"/>
    </source>
</evidence>
<gene>
    <name evidence="3" type="ORF">KQI86_03310</name>
</gene>
<dbReference type="EMBL" id="JAHLQF010000001">
    <property type="protein sequence ID" value="MBU5483341.1"/>
    <property type="molecule type" value="Genomic_DNA"/>
</dbReference>
<keyword evidence="4" id="KW-1185">Reference proteome</keyword>
<organism evidence="3 4">
    <name type="scientific">Clostridium mobile</name>
    <dbReference type="NCBI Taxonomy" id="2841512"/>
    <lineage>
        <taxon>Bacteria</taxon>
        <taxon>Bacillati</taxon>
        <taxon>Bacillota</taxon>
        <taxon>Clostridia</taxon>
        <taxon>Eubacteriales</taxon>
        <taxon>Clostridiaceae</taxon>
        <taxon>Clostridium</taxon>
    </lineage>
</organism>
<proteinExistence type="predicted"/>
<feature type="region of interest" description="Disordered" evidence="1">
    <location>
        <begin position="1"/>
        <end position="25"/>
    </location>
</feature>
<name>A0ABS6EF49_9CLOT</name>
<dbReference type="RefSeq" id="WP_216437726.1">
    <property type="nucleotide sequence ID" value="NZ_JAHLQF010000001.1"/>
</dbReference>
<accession>A0ABS6EF49</accession>
<dbReference type="Proteomes" id="UP000726170">
    <property type="component" value="Unassembled WGS sequence"/>
</dbReference>
<feature type="compositionally biased region" description="Acidic residues" evidence="1">
    <location>
        <begin position="11"/>
        <end position="20"/>
    </location>
</feature>
<keyword evidence="2" id="KW-0472">Membrane</keyword>